<organism evidence="1 2">
    <name type="scientific">Fusarium oxysporum NRRL 32931</name>
    <dbReference type="NCBI Taxonomy" id="660029"/>
    <lineage>
        <taxon>Eukaryota</taxon>
        <taxon>Fungi</taxon>
        <taxon>Dikarya</taxon>
        <taxon>Ascomycota</taxon>
        <taxon>Pezizomycotina</taxon>
        <taxon>Sordariomycetes</taxon>
        <taxon>Hypocreomycetidae</taxon>
        <taxon>Hypocreales</taxon>
        <taxon>Nectriaceae</taxon>
        <taxon>Fusarium</taxon>
        <taxon>Fusarium oxysporum species complex</taxon>
    </lineage>
</organism>
<proteinExistence type="predicted"/>
<sequence length="50" mass="5490">MEQMQSSRDAVAGITVLSSPAKALVYQYDMPRTEFNTITCKSAEGFSDVD</sequence>
<dbReference type="AlphaFoldDB" id="W9I5A8"/>
<dbReference type="HOGENOM" id="CLU_3125055_0_0_1"/>
<dbReference type="Proteomes" id="UP000030753">
    <property type="component" value="Unassembled WGS sequence"/>
</dbReference>
<name>W9I5A8_FUSOX</name>
<gene>
    <name evidence="1" type="ORF">FOYG_07692</name>
</gene>
<accession>W9I5A8</accession>
<protein>
    <submittedName>
        <fullName evidence="1">Uncharacterized protein</fullName>
    </submittedName>
</protein>
<evidence type="ECO:0000313" key="2">
    <source>
        <dbReference type="Proteomes" id="UP000030753"/>
    </source>
</evidence>
<reference evidence="1 2" key="1">
    <citation type="submission" date="2011-06" db="EMBL/GenBank/DDBJ databases">
        <title>The Genome Sequence of Fusarium oxysporum FOSC 3-a.</title>
        <authorList>
            <consortium name="The Broad Institute Genome Sequencing Platform"/>
            <person name="Ma L.-J."/>
            <person name="Gale L.R."/>
            <person name="Schwartz D.C."/>
            <person name="Zhou S."/>
            <person name="Corby-Kistler H."/>
            <person name="Young S.K."/>
            <person name="Zeng Q."/>
            <person name="Gargeya S."/>
            <person name="Fitzgerald M."/>
            <person name="Haas B."/>
            <person name="Abouelleil A."/>
            <person name="Alvarado L."/>
            <person name="Arachchi H.M."/>
            <person name="Berlin A."/>
            <person name="Brown A."/>
            <person name="Chapman S.B."/>
            <person name="Chen Z."/>
            <person name="Dunbar C."/>
            <person name="Freedman E."/>
            <person name="Gearin G."/>
            <person name="Gellesch M."/>
            <person name="Goldberg J."/>
            <person name="Griggs A."/>
            <person name="Gujja S."/>
            <person name="Heiman D."/>
            <person name="Howarth C."/>
            <person name="Larson L."/>
            <person name="Lui A."/>
            <person name="MacDonald P.J.P."/>
            <person name="Mehta T."/>
            <person name="Montmayeur A."/>
            <person name="Murphy C."/>
            <person name="Neiman D."/>
            <person name="Pearson M."/>
            <person name="Priest M."/>
            <person name="Roberts A."/>
            <person name="Saif S."/>
            <person name="Shea T."/>
            <person name="Shenoy N."/>
            <person name="Sisk P."/>
            <person name="Stolte C."/>
            <person name="Sykes S."/>
            <person name="Wortman J."/>
            <person name="Nusbaum C."/>
            <person name="Birren B."/>
        </authorList>
    </citation>
    <scope>NUCLEOTIDE SEQUENCE [LARGE SCALE GENOMIC DNA]</scope>
    <source>
        <strain evidence="2">FOSC 3-a</strain>
    </source>
</reference>
<dbReference type="EMBL" id="JH717843">
    <property type="protein sequence ID" value="EWY90068.1"/>
    <property type="molecule type" value="Genomic_DNA"/>
</dbReference>
<evidence type="ECO:0000313" key="1">
    <source>
        <dbReference type="EMBL" id="EWY90068.1"/>
    </source>
</evidence>